<dbReference type="CDD" id="cd04301">
    <property type="entry name" value="NAT_SF"/>
    <property type="match status" value="1"/>
</dbReference>
<dbReference type="InterPro" id="IPR000182">
    <property type="entry name" value="GNAT_dom"/>
</dbReference>
<evidence type="ECO:0000313" key="4">
    <source>
        <dbReference type="EMBL" id="GAA0608599.1"/>
    </source>
</evidence>
<keyword evidence="2" id="KW-0012">Acyltransferase</keyword>
<evidence type="ECO:0000256" key="1">
    <source>
        <dbReference type="ARBA" id="ARBA00022679"/>
    </source>
</evidence>
<dbReference type="InterPro" id="IPR050832">
    <property type="entry name" value="Bact_Acetyltransf"/>
</dbReference>
<dbReference type="Pfam" id="PF00583">
    <property type="entry name" value="Acetyltransf_1"/>
    <property type="match status" value="1"/>
</dbReference>
<dbReference type="Gene3D" id="3.40.630.30">
    <property type="match status" value="1"/>
</dbReference>
<keyword evidence="5" id="KW-1185">Reference proteome</keyword>
<proteinExistence type="predicted"/>
<name>A0ABN1GCG9_9ACTN</name>
<comment type="caution">
    <text evidence="4">The sequence shown here is derived from an EMBL/GenBank/DDBJ whole genome shotgun (WGS) entry which is preliminary data.</text>
</comment>
<evidence type="ECO:0000256" key="2">
    <source>
        <dbReference type="ARBA" id="ARBA00023315"/>
    </source>
</evidence>
<dbReference type="PROSITE" id="PS51186">
    <property type="entry name" value="GNAT"/>
    <property type="match status" value="1"/>
</dbReference>
<dbReference type="PANTHER" id="PTHR43877:SF2">
    <property type="entry name" value="AMINOALKYLPHOSPHONATE N-ACETYLTRANSFERASE-RELATED"/>
    <property type="match status" value="1"/>
</dbReference>
<evidence type="ECO:0000313" key="5">
    <source>
        <dbReference type="Proteomes" id="UP001500957"/>
    </source>
</evidence>
<sequence length="294" mass="31681">MKSAGTAAATVAAVLRPATPADTDAVVALAHAEEVAWFGVAESSHEEIAHYLRFSGGVESGVVVDDGRVRAFALVTSTAEGVVILDPADPAPPLTAVYAWVRENGARHLEVQPRDADRIAWLVADGWTHTRSVFDLTMPTDAPLLGTEPVWPAGVALRPYDRGPDDAAVHHLIYVEADYASVPGHHDRPLEMWQQMHTAENTRGWVVHRDGRPVGWIVGRVQDDGYGWVHQLAVATSERGAGLGRALLLHSFAGLVAEGAEHLGLTVQASNDRAIGLYRSVGLTVQKEWLVLTR</sequence>
<reference evidence="4 5" key="1">
    <citation type="journal article" date="2019" name="Int. J. Syst. Evol. Microbiol.">
        <title>The Global Catalogue of Microorganisms (GCM) 10K type strain sequencing project: providing services to taxonomists for standard genome sequencing and annotation.</title>
        <authorList>
            <consortium name="The Broad Institute Genomics Platform"/>
            <consortium name="The Broad Institute Genome Sequencing Center for Infectious Disease"/>
            <person name="Wu L."/>
            <person name="Ma J."/>
        </authorList>
    </citation>
    <scope>NUCLEOTIDE SEQUENCE [LARGE SCALE GENOMIC DNA]</scope>
    <source>
        <strain evidence="4 5">JCM 10671</strain>
    </source>
</reference>
<accession>A0ABN1GCG9</accession>
<dbReference type="SUPFAM" id="SSF55729">
    <property type="entry name" value="Acyl-CoA N-acyltransferases (Nat)"/>
    <property type="match status" value="1"/>
</dbReference>
<dbReference type="InterPro" id="IPR016181">
    <property type="entry name" value="Acyl_CoA_acyltransferase"/>
</dbReference>
<dbReference type="EMBL" id="BAAAHE010000007">
    <property type="protein sequence ID" value="GAA0608599.1"/>
    <property type="molecule type" value="Genomic_DNA"/>
</dbReference>
<organism evidence="4 5">
    <name type="scientific">Sporichthya brevicatena</name>
    <dbReference type="NCBI Taxonomy" id="171442"/>
    <lineage>
        <taxon>Bacteria</taxon>
        <taxon>Bacillati</taxon>
        <taxon>Actinomycetota</taxon>
        <taxon>Actinomycetes</taxon>
        <taxon>Sporichthyales</taxon>
        <taxon>Sporichthyaceae</taxon>
        <taxon>Sporichthya</taxon>
    </lineage>
</organism>
<feature type="domain" description="N-acetyltransferase" evidence="3">
    <location>
        <begin position="155"/>
        <end position="294"/>
    </location>
</feature>
<evidence type="ECO:0000259" key="3">
    <source>
        <dbReference type="PROSITE" id="PS51186"/>
    </source>
</evidence>
<keyword evidence="1" id="KW-0808">Transferase</keyword>
<gene>
    <name evidence="4" type="ORF">GCM10009547_08200</name>
</gene>
<dbReference type="PANTHER" id="PTHR43877">
    <property type="entry name" value="AMINOALKYLPHOSPHONATE N-ACETYLTRANSFERASE-RELATED-RELATED"/>
    <property type="match status" value="1"/>
</dbReference>
<dbReference type="Proteomes" id="UP001500957">
    <property type="component" value="Unassembled WGS sequence"/>
</dbReference>
<protein>
    <recommendedName>
        <fullName evidence="3">N-acetyltransferase domain-containing protein</fullName>
    </recommendedName>
</protein>